<gene>
    <name evidence="3" type="ORF">AGRA3207_004006</name>
</gene>
<evidence type="ECO:0000256" key="1">
    <source>
        <dbReference type="SAM" id="MobiDB-lite"/>
    </source>
</evidence>
<feature type="compositionally biased region" description="Basic and acidic residues" evidence="1">
    <location>
        <begin position="78"/>
        <end position="92"/>
    </location>
</feature>
<organism evidence="3 4">
    <name type="scientific">Actinomadura graeca</name>
    <dbReference type="NCBI Taxonomy" id="2750812"/>
    <lineage>
        <taxon>Bacteria</taxon>
        <taxon>Bacillati</taxon>
        <taxon>Actinomycetota</taxon>
        <taxon>Actinomycetes</taxon>
        <taxon>Streptosporangiales</taxon>
        <taxon>Thermomonosporaceae</taxon>
        <taxon>Actinomadura</taxon>
    </lineage>
</organism>
<name>A0ABX8QVR7_9ACTN</name>
<feature type="compositionally biased region" description="Pro residues" evidence="1">
    <location>
        <begin position="125"/>
        <end position="134"/>
    </location>
</feature>
<feature type="compositionally biased region" description="Gly residues" evidence="1">
    <location>
        <begin position="93"/>
        <end position="106"/>
    </location>
</feature>
<reference evidence="3" key="1">
    <citation type="submission" date="2020-07" db="EMBL/GenBank/DDBJ databases">
        <authorList>
            <person name="Tarantini F.S."/>
            <person name="Hong K.W."/>
            <person name="Chan K.G."/>
        </authorList>
    </citation>
    <scope>NUCLEOTIDE SEQUENCE</scope>
    <source>
        <strain evidence="3">32-07</strain>
    </source>
</reference>
<dbReference type="EMBL" id="CP059572">
    <property type="protein sequence ID" value="QXJ22926.1"/>
    <property type="molecule type" value="Genomic_DNA"/>
</dbReference>
<evidence type="ECO:0000313" key="4">
    <source>
        <dbReference type="Proteomes" id="UP001049518"/>
    </source>
</evidence>
<accession>A0ABX8QVR7</accession>
<feature type="compositionally biased region" description="Basic and acidic residues" evidence="1">
    <location>
        <begin position="1"/>
        <end position="12"/>
    </location>
</feature>
<feature type="region of interest" description="Disordered" evidence="1">
    <location>
        <begin position="1"/>
        <end position="25"/>
    </location>
</feature>
<keyword evidence="2" id="KW-0472">Membrane</keyword>
<feature type="compositionally biased region" description="Low complexity" evidence="1">
    <location>
        <begin position="135"/>
        <end position="147"/>
    </location>
</feature>
<keyword evidence="2" id="KW-1133">Transmembrane helix</keyword>
<evidence type="ECO:0008006" key="5">
    <source>
        <dbReference type="Google" id="ProtNLM"/>
    </source>
</evidence>
<keyword evidence="4" id="KW-1185">Reference proteome</keyword>
<feature type="transmembrane region" description="Helical" evidence="2">
    <location>
        <begin position="36"/>
        <end position="56"/>
    </location>
</feature>
<proteinExistence type="predicted"/>
<evidence type="ECO:0000256" key="2">
    <source>
        <dbReference type="SAM" id="Phobius"/>
    </source>
</evidence>
<keyword evidence="2" id="KW-0812">Transmembrane</keyword>
<dbReference type="Proteomes" id="UP001049518">
    <property type="component" value="Chromosome"/>
</dbReference>
<evidence type="ECO:0000313" key="3">
    <source>
        <dbReference type="EMBL" id="QXJ22926.1"/>
    </source>
</evidence>
<dbReference type="RefSeq" id="WP_231328597.1">
    <property type="nucleotide sequence ID" value="NZ_CP059572.1"/>
</dbReference>
<feature type="region of interest" description="Disordered" evidence="1">
    <location>
        <begin position="60"/>
        <end position="163"/>
    </location>
</feature>
<protein>
    <recommendedName>
        <fullName evidence="5">Translation initiation factor IF-2</fullName>
    </recommendedName>
</protein>
<sequence>MISDAPARRPLPDEAPDAPAVFADPSGRRRRLVRRLGLGAGTLLVLYLGALGVGVATGADVPLTTWDDPPGTHRVNKGGRDDAATREGEGRGTGRPGAGRSGGGAGAPTTVPSPTATRTSVAVPPARPAPPGSSTPPGAGTPTGRPGNSHASPPRWGHEKKPR</sequence>